<dbReference type="AlphaFoldDB" id="H6NTE1"/>
<keyword evidence="3" id="KW-1185">Reference proteome</keyword>
<evidence type="ECO:0000256" key="1">
    <source>
        <dbReference type="SAM" id="MobiDB-lite"/>
    </source>
</evidence>
<feature type="compositionally biased region" description="Basic and acidic residues" evidence="1">
    <location>
        <begin position="42"/>
        <end position="53"/>
    </location>
</feature>
<evidence type="ECO:0000313" key="2">
    <source>
        <dbReference type="EMBL" id="AFC27603.1"/>
    </source>
</evidence>
<sequence length="77" mass="8496">MEKAVGARRRRRIRRMEKKPSCVQTKKDHQNGLGPGGTNGKEPLRPGRQESQDSFRPGPAGAGLLRESYGIKIPGSR</sequence>
<proteinExistence type="predicted"/>
<feature type="region of interest" description="Disordered" evidence="1">
    <location>
        <begin position="1"/>
        <end position="77"/>
    </location>
</feature>
<dbReference type="HOGENOM" id="CLU_198300_0_0_9"/>
<gene>
    <name evidence="2" type="ORF">PM3016_639</name>
</gene>
<accession>H6NTE1</accession>
<protein>
    <submittedName>
        <fullName evidence="2">Uncharacterized protein</fullName>
    </submittedName>
</protein>
<name>H6NTE1_9BACL</name>
<organism evidence="2 3">
    <name type="scientific">Paenibacillus mucilaginosus 3016</name>
    <dbReference type="NCBI Taxonomy" id="1116391"/>
    <lineage>
        <taxon>Bacteria</taxon>
        <taxon>Bacillati</taxon>
        <taxon>Bacillota</taxon>
        <taxon>Bacilli</taxon>
        <taxon>Bacillales</taxon>
        <taxon>Paenibacillaceae</taxon>
        <taxon>Paenibacillus</taxon>
    </lineage>
</organism>
<reference evidence="2 3" key="1">
    <citation type="journal article" date="2012" name="J. Bacteriol.">
        <title>Complete Genome Sequence of Paenibacillus mucilaginosus 3016, a Bacterium Functional as Microbial Fertilizer.</title>
        <authorList>
            <person name="Ma M."/>
            <person name="Wang Z."/>
            <person name="Li L."/>
            <person name="Jiang X."/>
            <person name="Guan D."/>
            <person name="Cao F."/>
            <person name="Chen H."/>
            <person name="Wang X."/>
            <person name="Shen D."/>
            <person name="Du B."/>
            <person name="Li J."/>
        </authorList>
    </citation>
    <scope>NUCLEOTIDE SEQUENCE [LARGE SCALE GENOMIC DNA]</scope>
    <source>
        <strain evidence="2 3">3016</strain>
    </source>
</reference>
<dbReference type="EMBL" id="CP003235">
    <property type="protein sequence ID" value="AFC27603.1"/>
    <property type="molecule type" value="Genomic_DNA"/>
</dbReference>
<dbReference type="KEGG" id="pmq:PM3016_639"/>
<dbReference type="Proteomes" id="UP000007523">
    <property type="component" value="Chromosome"/>
</dbReference>
<evidence type="ECO:0000313" key="3">
    <source>
        <dbReference type="Proteomes" id="UP000007523"/>
    </source>
</evidence>
<feature type="compositionally biased region" description="Basic residues" evidence="1">
    <location>
        <begin position="1"/>
        <end position="17"/>
    </location>
</feature>